<keyword evidence="2" id="KW-1185">Reference proteome</keyword>
<dbReference type="EMBL" id="CM051396">
    <property type="protein sequence ID" value="KAJ4722700.1"/>
    <property type="molecule type" value="Genomic_DNA"/>
</dbReference>
<organism evidence="1 2">
    <name type="scientific">Melia azedarach</name>
    <name type="common">Chinaberry tree</name>
    <dbReference type="NCBI Taxonomy" id="155640"/>
    <lineage>
        <taxon>Eukaryota</taxon>
        <taxon>Viridiplantae</taxon>
        <taxon>Streptophyta</taxon>
        <taxon>Embryophyta</taxon>
        <taxon>Tracheophyta</taxon>
        <taxon>Spermatophyta</taxon>
        <taxon>Magnoliopsida</taxon>
        <taxon>eudicotyledons</taxon>
        <taxon>Gunneridae</taxon>
        <taxon>Pentapetalae</taxon>
        <taxon>rosids</taxon>
        <taxon>malvids</taxon>
        <taxon>Sapindales</taxon>
        <taxon>Meliaceae</taxon>
        <taxon>Melia</taxon>
    </lineage>
</organism>
<keyword evidence="1" id="KW-0547">Nucleotide-binding</keyword>
<keyword evidence="1" id="KW-0067">ATP-binding</keyword>
<comment type="caution">
    <text evidence="1">The sequence shown here is derived from an EMBL/GenBank/DDBJ whole genome shotgun (WGS) entry which is preliminary data.</text>
</comment>
<name>A0ACC1YJ76_MELAZ</name>
<evidence type="ECO:0000313" key="2">
    <source>
        <dbReference type="Proteomes" id="UP001164539"/>
    </source>
</evidence>
<gene>
    <name evidence="1" type="ORF">OWV82_006154</name>
</gene>
<keyword evidence="1" id="KW-0347">Helicase</keyword>
<proteinExistence type="predicted"/>
<reference evidence="1 2" key="1">
    <citation type="journal article" date="2023" name="Science">
        <title>Complex scaffold remodeling in plant triterpene biosynthesis.</title>
        <authorList>
            <person name="De La Pena R."/>
            <person name="Hodgson H."/>
            <person name="Liu J.C."/>
            <person name="Stephenson M.J."/>
            <person name="Martin A.C."/>
            <person name="Owen C."/>
            <person name="Harkess A."/>
            <person name="Leebens-Mack J."/>
            <person name="Jimenez L.E."/>
            <person name="Osbourn A."/>
            <person name="Sattely E.S."/>
        </authorList>
    </citation>
    <scope>NUCLEOTIDE SEQUENCE [LARGE SCALE GENOMIC DNA]</scope>
    <source>
        <strain evidence="2">cv. JPN11</strain>
        <tissue evidence="1">Leaf</tissue>
    </source>
</reference>
<dbReference type="Proteomes" id="UP001164539">
    <property type="component" value="Chromosome 3"/>
</dbReference>
<accession>A0ACC1YJ76</accession>
<sequence>MLAKAPTLCLSLPLPSPPLGRNRNSGKLISKCLLPPRRPRGVFLVRGGYSRTPLETAGAYQLVDKETGEKLIVWGGTDDDPLQSPVPSDHLLHFSKWNPSQDTAVAKSKDSPIPSNKKELTASFSRLKAQRVKGLVNKRDFMGKKMVNVPREAERDSAAARSPEFREMKQVTRTGEQMDNDNVPVDKHISDYHINNTPQNSDTKRDGGRVSAPTNSAASLRGWGKGVSVHNLQSDSMDHLKQRNKLSAGRDFFSRRSFKELGCSDHMIESLKRQHFIRPSWIQAMAFPLVIEGKSCILADQSGSGKTLAYLLPVIQRLRQEELHGSSKSSSRSPRAVILVPTAELASQVLNNCRSMSKFGVPFRSMVVTGGFRQRTQLENLQQGVDVLIATPGRFMFLIKEGILQLKNLRW</sequence>
<protein>
    <submittedName>
        <fullName evidence="1">DEAD-box ATP-dependent RNA helicase</fullName>
    </submittedName>
</protein>
<keyword evidence="1" id="KW-0378">Hydrolase</keyword>
<evidence type="ECO:0000313" key="1">
    <source>
        <dbReference type="EMBL" id="KAJ4722700.1"/>
    </source>
</evidence>